<reference evidence="2 3" key="1">
    <citation type="submission" date="2020-08" db="EMBL/GenBank/DDBJ databases">
        <title>Genomic Encyclopedia of Type Strains, Phase IV (KMG-IV): sequencing the most valuable type-strain genomes for metagenomic binning, comparative biology and taxonomic classification.</title>
        <authorList>
            <person name="Goeker M."/>
        </authorList>
    </citation>
    <scope>NUCLEOTIDE SEQUENCE [LARGE SCALE GENOMIC DNA]</scope>
    <source>
        <strain evidence="2 3">DSM 17976</strain>
    </source>
</reference>
<comment type="caution">
    <text evidence="2">The sequence shown here is derived from an EMBL/GenBank/DDBJ whole genome shotgun (WGS) entry which is preliminary data.</text>
</comment>
<dbReference type="Proteomes" id="UP000541352">
    <property type="component" value="Unassembled WGS sequence"/>
</dbReference>
<dbReference type="GO" id="GO:0001046">
    <property type="term" value="F:core promoter sequence-specific DNA binding"/>
    <property type="evidence" value="ECO:0007669"/>
    <property type="project" value="TreeGrafter"/>
</dbReference>
<protein>
    <submittedName>
        <fullName evidence="2">HTH-type transcriptional regulator/antitoxin HigA</fullName>
    </submittedName>
</protein>
<proteinExistence type="predicted"/>
<dbReference type="InterPro" id="IPR010982">
    <property type="entry name" value="Lambda_DNA-bd_dom_sf"/>
</dbReference>
<dbReference type="InterPro" id="IPR039060">
    <property type="entry name" value="Antitox_HigA"/>
</dbReference>
<dbReference type="EMBL" id="JACIBY010000002">
    <property type="protein sequence ID" value="MBB3837118.1"/>
    <property type="molecule type" value="Genomic_DNA"/>
</dbReference>
<feature type="domain" description="HTH cro/C1-type" evidence="1">
    <location>
        <begin position="82"/>
        <end position="115"/>
    </location>
</feature>
<keyword evidence="3" id="KW-1185">Reference proteome</keyword>
<dbReference type="RefSeq" id="WP_183971882.1">
    <property type="nucleotide sequence ID" value="NZ_JACIBY010000002.1"/>
</dbReference>
<dbReference type="PANTHER" id="PTHR40455:SF1">
    <property type="entry name" value="ANTITOXIN HIGA"/>
    <property type="match status" value="1"/>
</dbReference>
<sequence>MIKPIKTEEQYEEALERVYHLLQTEPQPQTEKGDELELLVTLIESYEAIHYPMSASDPVAYLKNKMAQNGLKQIDLIPFIGDKAMVSKVLNKKRELTLSMIKRLSKGLNIPATRLIGH</sequence>
<evidence type="ECO:0000313" key="2">
    <source>
        <dbReference type="EMBL" id="MBB3837118.1"/>
    </source>
</evidence>
<dbReference type="PROSITE" id="PS50943">
    <property type="entry name" value="HTH_CROC1"/>
    <property type="match status" value="1"/>
</dbReference>
<dbReference type="AlphaFoldDB" id="A0A7W6EP54"/>
<dbReference type="PANTHER" id="PTHR40455">
    <property type="entry name" value="ANTITOXIN HIGA"/>
    <property type="match status" value="1"/>
</dbReference>
<dbReference type="SUPFAM" id="SSF47413">
    <property type="entry name" value="lambda repressor-like DNA-binding domains"/>
    <property type="match status" value="1"/>
</dbReference>
<dbReference type="InterPro" id="IPR001387">
    <property type="entry name" value="Cro/C1-type_HTH"/>
</dbReference>
<accession>A0A7W6EP54</accession>
<dbReference type="GO" id="GO:0006355">
    <property type="term" value="P:regulation of DNA-templated transcription"/>
    <property type="evidence" value="ECO:0007669"/>
    <property type="project" value="InterPro"/>
</dbReference>
<evidence type="ECO:0000259" key="1">
    <source>
        <dbReference type="PROSITE" id="PS50943"/>
    </source>
</evidence>
<name>A0A7W6EP54_9BACT</name>
<organism evidence="2 3">
    <name type="scientific">Runella defluvii</name>
    <dbReference type="NCBI Taxonomy" id="370973"/>
    <lineage>
        <taxon>Bacteria</taxon>
        <taxon>Pseudomonadati</taxon>
        <taxon>Bacteroidota</taxon>
        <taxon>Cytophagia</taxon>
        <taxon>Cytophagales</taxon>
        <taxon>Spirosomataceae</taxon>
        <taxon>Runella</taxon>
    </lineage>
</organism>
<evidence type="ECO:0000313" key="3">
    <source>
        <dbReference type="Proteomes" id="UP000541352"/>
    </source>
</evidence>
<gene>
    <name evidence="2" type="ORF">FHS57_001112</name>
</gene>